<evidence type="ECO:0000313" key="3">
    <source>
        <dbReference type="EMBL" id="VEP14316.1"/>
    </source>
</evidence>
<dbReference type="EMBL" id="CAACVJ010000176">
    <property type="protein sequence ID" value="VEP14316.1"/>
    <property type="molecule type" value="Genomic_DNA"/>
</dbReference>
<proteinExistence type="predicted"/>
<dbReference type="SUPFAM" id="SSF82693">
    <property type="entry name" value="Multidrug efflux transporter AcrB pore domain, PN1, PN2, PC1 and PC2 subdomains"/>
    <property type="match status" value="2"/>
</dbReference>
<dbReference type="OrthoDB" id="9791035at2"/>
<dbReference type="Gene3D" id="1.20.1640.10">
    <property type="entry name" value="Multidrug efflux transporter AcrB transmembrane domain"/>
    <property type="match status" value="2"/>
</dbReference>
<organism evidence="3 5">
    <name type="scientific">Hyella patelloides LEGE 07179</name>
    <dbReference type="NCBI Taxonomy" id="945734"/>
    <lineage>
        <taxon>Bacteria</taxon>
        <taxon>Bacillati</taxon>
        <taxon>Cyanobacteriota</taxon>
        <taxon>Cyanophyceae</taxon>
        <taxon>Pleurocapsales</taxon>
        <taxon>Hyellaceae</taxon>
        <taxon>Hyella</taxon>
    </lineage>
</organism>
<feature type="transmembrane region" description="Helical" evidence="2">
    <location>
        <begin position="563"/>
        <end position="587"/>
    </location>
</feature>
<feature type="transmembrane region" description="Helical" evidence="2">
    <location>
        <begin position="1040"/>
        <end position="1067"/>
    </location>
</feature>
<dbReference type="Pfam" id="PF00873">
    <property type="entry name" value="ACR_tran"/>
    <property type="match status" value="1"/>
</dbReference>
<feature type="transmembrane region" description="Helical" evidence="2">
    <location>
        <begin position="944"/>
        <end position="964"/>
    </location>
</feature>
<sequence length="1079" mass="119326">MQTHTKKDSKPIPKAEAKSINPPSPIEKFLFNRQVLGILLSFMLFVGGIMGYFSMVKESDPDVQLAKAIISTEWSGTDAETIENRITDKLEDKIKSLPGLKKIKSGSFNSFSLVDVEFKAEAPVNESIQKLRGKMDDATPDMPPESEDREQPEFEQISQQDAPVLTLALYGENLDSVVLSNAAKELQDILEQVKNVRKVDLAGRREEVIHVQLIPPRLIELGISANKVKEAIEAGNQDMSWDRVRDNAIGGQIRLYGRFRTLDDLKQLPVARLNENRVVRLEEVAEVRRDLERETNRAAFSWQGEEFVQTINVDVVKVPGTDSIKVITDSLAAIKQTKQDPNLWPQGMEYKVINNDGEYINNDLFNLGNNVLQASICVFIILLFALTWKEAAIAGLAIPLTFLGAILVLWLGGQTLNNMVLVGMILALGLMVDVFIVILEGIHDGIFVQKLSFNRAAIQTVRANAIPALAGQLTTILAMAPLMAISGSMGKFVRLIPLSAIVCLVLSYVIALLIIVPLSKFLLGNVKADNKATFIDRLTVTATEKFTNWTLNNTVRNRKIARLWTMGTVALLVFSLVLASQLSFTLFPDSDQRKLSINVELAPTTTIERSQAVADEIGAKIRNYSDPNGNKVFASSIKLVGKRSDLISSGEIKPETADYFVGFSAIFTTADRRTKPSYIYVKELREELAQILDNYPDSTLAMQYQKTGDTFDPIQVELSGADMDVLREMSAQVQQALREIPGTMDVRDDLGGLQTDYKYSPRREALDFYGLSQNEVAWQGRSLFIDTEIGEFPIGSGEEDLKIQLSSAWPSQDGAVGGPSREDEFAMMRVITPQGKVISADSVLDLKQDLVPLSINHRNTIRTVTVLAKNIPGTGIYDSDILVQLQPKLDKMQEGWSQGYQYKFGGDAETSSETFGSAGIMLIVAIFLVFALLVLQFASYTQPFIIMLTIPFATIGLFVGFWLFNIPFSFPAMIGVISLTGIVVNNAIFMVDRMNARRQEGMDVRNAAAFGSSDRLRPILTTSLTTVIGLLPLAFSEAKWFPLCMAIIFGLVSSTLIAFFVVPGLYLQLTSNKAISQES</sequence>
<dbReference type="Gene3D" id="3.30.70.1320">
    <property type="entry name" value="Multidrug efflux transporter AcrB pore domain like"/>
    <property type="match status" value="1"/>
</dbReference>
<dbReference type="Gene3D" id="3.30.2090.10">
    <property type="entry name" value="Multidrug efflux transporter AcrB TolC docking domain, DN and DC subdomains"/>
    <property type="match status" value="2"/>
</dbReference>
<evidence type="ECO:0000313" key="5">
    <source>
        <dbReference type="Proteomes" id="UP000320055"/>
    </source>
</evidence>
<keyword evidence="2" id="KW-0472">Membrane</keyword>
<dbReference type="InterPro" id="IPR027463">
    <property type="entry name" value="AcrB_DN_DC_subdom"/>
</dbReference>
<keyword evidence="2" id="KW-1133">Transmembrane helix</keyword>
<feature type="transmembrane region" description="Helical" evidence="2">
    <location>
        <begin position="970"/>
        <end position="991"/>
    </location>
</feature>
<dbReference type="Gene3D" id="3.30.70.1440">
    <property type="entry name" value="Multidrug efflux transporter AcrB pore domain"/>
    <property type="match status" value="1"/>
</dbReference>
<name>A0A563VSE3_9CYAN</name>
<dbReference type="SUPFAM" id="SSF82714">
    <property type="entry name" value="Multidrug efflux transporter AcrB TolC docking domain, DN and DC subdomains"/>
    <property type="match status" value="1"/>
</dbReference>
<feature type="transmembrane region" description="Helical" evidence="2">
    <location>
        <begin position="419"/>
        <end position="442"/>
    </location>
</feature>
<dbReference type="Proteomes" id="UP000320055">
    <property type="component" value="Unassembled WGS sequence"/>
</dbReference>
<feature type="transmembrane region" description="Helical" evidence="2">
    <location>
        <begin position="915"/>
        <end position="937"/>
    </location>
</feature>
<feature type="transmembrane region" description="Helical" evidence="2">
    <location>
        <begin position="393"/>
        <end position="413"/>
    </location>
</feature>
<dbReference type="GO" id="GO:0042910">
    <property type="term" value="F:xenobiotic transmembrane transporter activity"/>
    <property type="evidence" value="ECO:0007669"/>
    <property type="project" value="TreeGrafter"/>
</dbReference>
<dbReference type="PRINTS" id="PR00702">
    <property type="entry name" value="ACRIFLAVINRP"/>
</dbReference>
<feature type="compositionally biased region" description="Basic and acidic residues" evidence="1">
    <location>
        <begin position="1"/>
        <end position="17"/>
    </location>
</feature>
<dbReference type="EMBL" id="CAACVJ010000182">
    <property type="protein sequence ID" value="VEP14419.1"/>
    <property type="molecule type" value="Genomic_DNA"/>
</dbReference>
<feature type="region of interest" description="Disordered" evidence="1">
    <location>
        <begin position="134"/>
        <end position="156"/>
    </location>
</feature>
<feature type="transmembrane region" description="Helical" evidence="2">
    <location>
        <begin position="35"/>
        <end position="55"/>
    </location>
</feature>
<dbReference type="SUPFAM" id="SSF82866">
    <property type="entry name" value="Multidrug efflux transporter AcrB transmembrane domain"/>
    <property type="match status" value="2"/>
</dbReference>
<keyword evidence="2" id="KW-0812">Transmembrane</keyword>
<feature type="region of interest" description="Disordered" evidence="1">
    <location>
        <begin position="1"/>
        <end position="20"/>
    </location>
</feature>
<keyword evidence="5" id="KW-1185">Reference proteome</keyword>
<evidence type="ECO:0000313" key="4">
    <source>
        <dbReference type="EMBL" id="VEP14419.1"/>
    </source>
</evidence>
<protein>
    <submittedName>
        <fullName evidence="3">Putative Multidrug resistance protein</fullName>
    </submittedName>
</protein>
<dbReference type="InterPro" id="IPR001036">
    <property type="entry name" value="Acrflvin-R"/>
</dbReference>
<feature type="transmembrane region" description="Helical" evidence="2">
    <location>
        <begin position="1016"/>
        <end position="1034"/>
    </location>
</feature>
<feature type="transmembrane region" description="Helical" evidence="2">
    <location>
        <begin position="367"/>
        <end position="386"/>
    </location>
</feature>
<dbReference type="RefSeq" id="WP_144872840.1">
    <property type="nucleotide sequence ID" value="NZ_LR214000.1"/>
</dbReference>
<dbReference type="PANTHER" id="PTHR32063">
    <property type="match status" value="1"/>
</dbReference>
<dbReference type="GO" id="GO:0005886">
    <property type="term" value="C:plasma membrane"/>
    <property type="evidence" value="ECO:0007669"/>
    <property type="project" value="TreeGrafter"/>
</dbReference>
<reference evidence="3 5" key="1">
    <citation type="submission" date="2019-01" db="EMBL/GenBank/DDBJ databases">
        <authorList>
            <person name="Brito A."/>
        </authorList>
    </citation>
    <scope>NUCLEOTIDE SEQUENCE [LARGE SCALE GENOMIC DNA]</scope>
    <source>
        <strain evidence="3">1</strain>
    </source>
</reference>
<feature type="transmembrane region" description="Helical" evidence="2">
    <location>
        <begin position="463"/>
        <end position="484"/>
    </location>
</feature>
<dbReference type="Gene3D" id="3.30.70.1430">
    <property type="entry name" value="Multidrug efflux transporter AcrB pore domain"/>
    <property type="match status" value="2"/>
</dbReference>
<evidence type="ECO:0000256" key="2">
    <source>
        <dbReference type="SAM" id="Phobius"/>
    </source>
</evidence>
<gene>
    <name evidence="3" type="ORF">H1P_2570007</name>
    <name evidence="4" type="ORF">H1P_2620007</name>
</gene>
<evidence type="ECO:0000256" key="1">
    <source>
        <dbReference type="SAM" id="MobiDB-lite"/>
    </source>
</evidence>
<dbReference type="PANTHER" id="PTHR32063:SF0">
    <property type="entry name" value="SWARMING MOTILITY PROTEIN SWRC"/>
    <property type="match status" value="1"/>
</dbReference>
<feature type="transmembrane region" description="Helical" evidence="2">
    <location>
        <begin position="496"/>
        <end position="518"/>
    </location>
</feature>
<dbReference type="AlphaFoldDB" id="A0A563VSE3"/>
<accession>A0A563VSE3</accession>